<keyword evidence="1" id="KW-1185">Reference proteome</keyword>
<evidence type="ECO:0000313" key="1">
    <source>
        <dbReference type="Proteomes" id="UP001652660"/>
    </source>
</evidence>
<protein>
    <recommendedName>
        <fullName evidence="4">F-box protein At5g07610-like</fullName>
    </recommendedName>
</protein>
<dbReference type="Proteomes" id="UP001652660">
    <property type="component" value="Chromosome 6e"/>
</dbReference>
<reference evidence="1" key="1">
    <citation type="journal article" date="2025" name="Foods">
        <title>Unveiling the Microbial Signatures of Arabica Coffee Cherries: Insights into Ripeness Specific Diversity, Functional Traits, and Implications for Quality and Safety.</title>
        <authorList>
            <consortium name="RefSeq"/>
            <person name="Tenea G.N."/>
            <person name="Cifuentes V."/>
            <person name="Reyes P."/>
            <person name="Cevallos-Vallejos M."/>
        </authorList>
    </citation>
    <scope>NUCLEOTIDE SEQUENCE [LARGE SCALE GENOMIC DNA]</scope>
</reference>
<reference evidence="2 3" key="2">
    <citation type="submission" date="2025-05" db="UniProtKB">
        <authorList>
            <consortium name="RefSeq"/>
        </authorList>
    </citation>
    <scope>IDENTIFICATION</scope>
    <source>
        <tissue evidence="2 3">Leaves</tissue>
    </source>
</reference>
<organism evidence="1 2">
    <name type="scientific">Coffea arabica</name>
    <name type="common">Arabian coffee</name>
    <dbReference type="NCBI Taxonomy" id="13443"/>
    <lineage>
        <taxon>Eukaryota</taxon>
        <taxon>Viridiplantae</taxon>
        <taxon>Streptophyta</taxon>
        <taxon>Embryophyta</taxon>
        <taxon>Tracheophyta</taxon>
        <taxon>Spermatophyta</taxon>
        <taxon>Magnoliopsida</taxon>
        <taxon>eudicotyledons</taxon>
        <taxon>Gunneridae</taxon>
        <taxon>Pentapetalae</taxon>
        <taxon>asterids</taxon>
        <taxon>lamiids</taxon>
        <taxon>Gentianales</taxon>
        <taxon>Rubiaceae</taxon>
        <taxon>Ixoroideae</taxon>
        <taxon>Gardenieae complex</taxon>
        <taxon>Bertiereae - Coffeeae clade</taxon>
        <taxon>Coffeeae</taxon>
        <taxon>Coffea</taxon>
    </lineage>
</organism>
<dbReference type="GeneID" id="113696981"/>
<proteinExistence type="predicted"/>
<name>A0A6P6T1H0_COFAR</name>
<dbReference type="RefSeq" id="XP_071911376.1">
    <property type="nucleotide sequence ID" value="XM_072055275.1"/>
</dbReference>
<gene>
    <name evidence="2 3" type="primary">LOC113696981</name>
</gene>
<sequence>MTTRLVTVPEFSEPQNKTGPKWGDETYLGQESYAVVQNIFDLESQKVVFKGVGEIKEFLCFCKSWILVRQSEDGNSLDSYCIVNPATEEVVDLPAYEYSFFPTAFGFDVNDENRPEDIIFFCFDINTQMFQCRLLYNDSIWLQLQVGGVEDLPTNVDNYMRPKNVLVDSENRSIWFTCDQCVCVFKYPKVDDGPVSYDVPLRFVCDDAPLSLVRLHKDIYVVTLDYLRRCFKVLKLEANFELQKLHSEPIVMEQQHWDLFIASGRSGYALLGEGTSSSKLYIANFLKDNPHWELDAECACYDFSTGETSVLVKCLSVHGCAYQHPGSYWECRCHSAWIHGNE</sequence>
<dbReference type="RefSeq" id="XP_027072169.2">
    <property type="nucleotide sequence ID" value="XM_027216368.2"/>
</dbReference>
<evidence type="ECO:0008006" key="4">
    <source>
        <dbReference type="Google" id="ProtNLM"/>
    </source>
</evidence>
<dbReference type="AlphaFoldDB" id="A0A6P6T1H0"/>
<evidence type="ECO:0000313" key="2">
    <source>
        <dbReference type="RefSeq" id="XP_027072169.2"/>
    </source>
</evidence>
<evidence type="ECO:0000313" key="3">
    <source>
        <dbReference type="RefSeq" id="XP_071911376.1"/>
    </source>
</evidence>
<accession>A0A6P6T1H0</accession>